<dbReference type="GO" id="GO:0005737">
    <property type="term" value="C:cytoplasm"/>
    <property type="evidence" value="ECO:0007669"/>
    <property type="project" value="UniProtKB-SubCell"/>
</dbReference>
<comment type="cofactor">
    <cofactor evidence="15">
        <name>Zn(2+)</name>
        <dbReference type="ChEBI" id="CHEBI:29105"/>
    </cofactor>
    <text evidence="15">Binds 2 Zn(2+) ions per homotetramer.</text>
</comment>
<comment type="subunit">
    <text evidence="15">Component of the RNA degradosome, which is a multiprotein complex involved in RNA processing and mRNA degradation. Within the RNA degradosome, RNase E assembles into a homotetramer formed by a dimer of dimers.</text>
</comment>
<keyword evidence="13 15" id="KW-0694">RNA-binding</keyword>
<feature type="domain" description="S1 motif" evidence="17">
    <location>
        <begin position="39"/>
        <end position="118"/>
    </location>
</feature>
<dbReference type="GO" id="GO:0008270">
    <property type="term" value="F:zinc ion binding"/>
    <property type="evidence" value="ECO:0007669"/>
    <property type="project" value="UniProtKB-UniRule"/>
</dbReference>
<evidence type="ECO:0000256" key="10">
    <source>
        <dbReference type="ARBA" id="ARBA00022759"/>
    </source>
</evidence>
<keyword evidence="6 15" id="KW-0819">tRNA processing</keyword>
<feature type="binding site" evidence="15">
    <location>
        <position position="405"/>
    </location>
    <ligand>
        <name>Zn(2+)</name>
        <dbReference type="ChEBI" id="CHEBI:29105"/>
        <note>ligand shared between dimeric partners</note>
    </ligand>
</feature>
<evidence type="ECO:0000256" key="13">
    <source>
        <dbReference type="ARBA" id="ARBA00022884"/>
    </source>
</evidence>
<dbReference type="Pfam" id="PF10150">
    <property type="entry name" value="RNase_E_G"/>
    <property type="match status" value="1"/>
</dbReference>
<dbReference type="GO" id="GO:0000287">
    <property type="term" value="F:magnesium ion binding"/>
    <property type="evidence" value="ECO:0007669"/>
    <property type="project" value="UniProtKB-UniRule"/>
</dbReference>
<dbReference type="HAMAP" id="MF_00970">
    <property type="entry name" value="RNase_E"/>
    <property type="match status" value="1"/>
</dbReference>
<dbReference type="SUPFAM" id="SSF50249">
    <property type="entry name" value="Nucleic acid-binding proteins"/>
    <property type="match status" value="1"/>
</dbReference>
<organism evidence="18">
    <name type="scientific">Candidatus Kentrum sp. SD</name>
    <dbReference type="NCBI Taxonomy" id="2126332"/>
    <lineage>
        <taxon>Bacteria</taxon>
        <taxon>Pseudomonadati</taxon>
        <taxon>Pseudomonadota</taxon>
        <taxon>Gammaproteobacteria</taxon>
        <taxon>Candidatus Kentrum</taxon>
    </lineage>
</organism>
<dbReference type="EMBL" id="CAADFR010000008">
    <property type="protein sequence ID" value="VFK36978.1"/>
    <property type="molecule type" value="Genomic_DNA"/>
</dbReference>
<evidence type="ECO:0000313" key="19">
    <source>
        <dbReference type="EMBL" id="VFK42020.1"/>
    </source>
</evidence>
<feature type="region of interest" description="Required for zinc-mediated homotetramerization and catalytic activity" evidence="15">
    <location>
        <begin position="402"/>
        <end position="405"/>
    </location>
</feature>
<feature type="binding site" evidence="15">
    <location>
        <position position="402"/>
    </location>
    <ligand>
        <name>Zn(2+)</name>
        <dbReference type="ChEBI" id="CHEBI:29105"/>
        <note>ligand shared between dimeric partners</note>
    </ligand>
</feature>
<dbReference type="Pfam" id="PF00575">
    <property type="entry name" value="S1"/>
    <property type="match status" value="1"/>
</dbReference>
<dbReference type="InterPro" id="IPR004659">
    <property type="entry name" value="RNase_E/G"/>
</dbReference>
<dbReference type="InterPro" id="IPR003029">
    <property type="entry name" value="S1_domain"/>
</dbReference>
<feature type="compositionally biased region" description="Low complexity" evidence="16">
    <location>
        <begin position="702"/>
        <end position="717"/>
    </location>
</feature>
<dbReference type="InterPro" id="IPR012340">
    <property type="entry name" value="NA-bd_OB-fold"/>
</dbReference>
<evidence type="ECO:0000256" key="6">
    <source>
        <dbReference type="ARBA" id="ARBA00022694"/>
    </source>
</evidence>
<dbReference type="PROSITE" id="PS50126">
    <property type="entry name" value="S1"/>
    <property type="match status" value="1"/>
</dbReference>
<protein>
    <recommendedName>
        <fullName evidence="15">Ribonuclease E</fullName>
        <shortName evidence="15">RNase E</shortName>
        <ecNumber evidence="15">3.1.26.12</ecNumber>
    </recommendedName>
</protein>
<keyword evidence="5 15" id="KW-0698">rRNA processing</keyword>
<dbReference type="Gene3D" id="3.40.1260.20">
    <property type="entry name" value="Ribonuclease E, catalytic domain"/>
    <property type="match status" value="1"/>
</dbReference>
<feature type="compositionally biased region" description="Basic residues" evidence="16">
    <location>
        <begin position="667"/>
        <end position="686"/>
    </location>
</feature>
<keyword evidence="11 15" id="KW-0378">Hydrolase</keyword>
<dbReference type="CDD" id="cd04453">
    <property type="entry name" value="S1_RNase_E"/>
    <property type="match status" value="1"/>
</dbReference>
<dbReference type="GO" id="GO:0006402">
    <property type="term" value="P:mRNA catabolic process"/>
    <property type="evidence" value="ECO:0007669"/>
    <property type="project" value="UniProtKB-UniRule"/>
</dbReference>
<comment type="similarity">
    <text evidence="15">Belongs to the RNase E/G family. RNase E subfamily.</text>
</comment>
<evidence type="ECO:0000256" key="3">
    <source>
        <dbReference type="ARBA" id="ARBA00022490"/>
    </source>
</evidence>
<feature type="region of interest" description="Disordered" evidence="16">
    <location>
        <begin position="560"/>
        <end position="768"/>
    </location>
</feature>
<keyword evidence="15" id="KW-0820">tRNA-binding</keyword>
<dbReference type="GO" id="GO:0000049">
    <property type="term" value="F:tRNA binding"/>
    <property type="evidence" value="ECO:0007669"/>
    <property type="project" value="UniProtKB-KW"/>
</dbReference>
<dbReference type="InterPro" id="IPR019307">
    <property type="entry name" value="RNA-bd_AU-1/RNase_E/G"/>
</dbReference>
<dbReference type="GO" id="GO:0006364">
    <property type="term" value="P:rRNA processing"/>
    <property type="evidence" value="ECO:0007669"/>
    <property type="project" value="UniProtKB-UniRule"/>
</dbReference>
<accession>A0A450Y642</accession>
<sequence length="836" mass="92338">MKRMLINANQPEEIRVAMVDGQHLYDLDIEVRTREQKKANIYKGKITRVEPSLEAAFIDFGVDRHGFLPLKEISRGYFINKDTEGPVTIREVIKEDQELIVQVDKEERGTKGAALTTFVSLAGRYMVLMPNNPRAGGISRRVEGEERAALREILSTLDVPSGMGLIVRTAGVGKSAEELQWDLDYLLQVWNAIYAAARECNAPFLIFQESNLIIRAIRDYFRQDISEILIDNQDLYEQARDFIKQIMPQNLGKVKRYEDQVPLFSRYQIESQIESAFGRSVRLPSGGSIVIDHTEALASIDINSARSTKGGDIEETALNTNLEATDEIARQLRLRDLGGLIVIDFIDMTPVRNQREVENRLWNALKADRARVQCGRISRFGLMEMSRQRLRPSLGDSSQLVCPRCNGRGSVRGIESLALSILRILEEDAMKDRTGKIVAKLPIDVGTYLLNEKRNVIYAMEKRQQVSIIIVPDPSIETPHYEVRRVRQDEIPLGISKPSYELMENEQAVPDFVTAASQRASLPEPAVKAVSPATPAPVSTGIKKRTEGGFIRKLWKNLFGSSDESPEEENPKPVANRTSRAGGHGHPRRRNSQEGRRRSPGKREERAKARPVQNEESKQLQTDSNAASQKSSQASTKTETSRSPGREETKATVPQSSDKPAASAGRSRTRRSPSNSRRRGSGRGRQRTAANAGPEQQVTPRAAAPEASSSAEAGATSDVPANIENDVLPKETLRPKPQSAAVVEKPQPKEIDREPASTNNDTSKVAAPEQVISPEAVVLEKAAFSEAAVPDVAAFEKAAAPDRVAAAGVASLENDTLPVVLPAHPPQEIQPVQAKE</sequence>
<gene>
    <name evidence="15" type="primary">rne</name>
    <name evidence="19" type="ORF">BECKSD772E_GA0070983_101317</name>
    <name evidence="18" type="ORF">BECKSD772F_GA0070984_100814</name>
</gene>
<dbReference type="GO" id="GO:0008033">
    <property type="term" value="P:tRNA processing"/>
    <property type="evidence" value="ECO:0007669"/>
    <property type="project" value="UniProtKB-UniRule"/>
</dbReference>
<evidence type="ECO:0000256" key="2">
    <source>
        <dbReference type="ARBA" id="ARBA00022475"/>
    </source>
</evidence>
<comment type="similarity">
    <text evidence="1">Belongs to the RNase E/G family. RNase G subfamily.</text>
</comment>
<dbReference type="Gene3D" id="2.40.50.140">
    <property type="entry name" value="Nucleic acid-binding proteins"/>
    <property type="match status" value="1"/>
</dbReference>
<feature type="compositionally biased region" description="Low complexity" evidence="16">
    <location>
        <begin position="624"/>
        <end position="638"/>
    </location>
</feature>
<evidence type="ECO:0000256" key="8">
    <source>
        <dbReference type="ARBA" id="ARBA00022723"/>
    </source>
</evidence>
<evidence type="ECO:0000256" key="12">
    <source>
        <dbReference type="ARBA" id="ARBA00022842"/>
    </source>
</evidence>
<dbReference type="Pfam" id="PF20833">
    <property type="entry name" value="RNase_E_G_Thio"/>
    <property type="match status" value="1"/>
</dbReference>
<evidence type="ECO:0000256" key="5">
    <source>
        <dbReference type="ARBA" id="ARBA00022552"/>
    </source>
</evidence>
<keyword evidence="4 15" id="KW-0997">Cell inner membrane</keyword>
<dbReference type="InterPro" id="IPR028878">
    <property type="entry name" value="RNase_E"/>
</dbReference>
<evidence type="ECO:0000256" key="7">
    <source>
        <dbReference type="ARBA" id="ARBA00022722"/>
    </source>
</evidence>
<reference evidence="18" key="1">
    <citation type="submission" date="2019-02" db="EMBL/GenBank/DDBJ databases">
        <authorList>
            <person name="Gruber-Vodicka R. H."/>
            <person name="Seah K. B. B."/>
        </authorList>
    </citation>
    <scope>NUCLEOTIDE SEQUENCE</scope>
    <source>
        <strain evidence="19">BECK_S1320</strain>
        <strain evidence="18">BECK_S1321</strain>
    </source>
</reference>
<keyword evidence="14 15" id="KW-0472">Membrane</keyword>
<comment type="catalytic activity">
    <reaction evidence="15">
        <text>Endonucleolytic cleavage of single-stranded RNA in A- and U-rich regions.</text>
        <dbReference type="EC" id="3.1.26.12"/>
    </reaction>
</comment>
<feature type="binding site" evidence="15">
    <location>
        <position position="344"/>
    </location>
    <ligand>
        <name>Mg(2+)</name>
        <dbReference type="ChEBI" id="CHEBI:18420"/>
        <note>catalytic</note>
    </ligand>
</feature>
<comment type="function">
    <text evidence="15">Endoribonuclease that plays a central role in RNA processing and decay. Required for the maturation of 5S and 16S rRNAs and the majority of tRNAs. Also involved in the degradation of most mRNAs.</text>
</comment>
<feature type="binding site" evidence="15">
    <location>
        <position position="301"/>
    </location>
    <ligand>
        <name>Mg(2+)</name>
        <dbReference type="ChEBI" id="CHEBI:18420"/>
        <note>catalytic</note>
    </ligand>
</feature>
<keyword evidence="9 15" id="KW-0699">rRNA-binding</keyword>
<feature type="compositionally biased region" description="Basic and acidic residues" evidence="16">
    <location>
        <begin position="591"/>
        <end position="618"/>
    </location>
</feature>
<dbReference type="InterPro" id="IPR048583">
    <property type="entry name" value="RNase_E_G_thioredoxin-like"/>
</dbReference>
<dbReference type="EC" id="3.1.26.12" evidence="15"/>
<dbReference type="PANTHER" id="PTHR30001">
    <property type="entry name" value="RIBONUCLEASE"/>
    <property type="match status" value="1"/>
</dbReference>
<comment type="subcellular location">
    <subcellularLocation>
        <location evidence="15">Cytoplasm</location>
    </subcellularLocation>
    <subcellularLocation>
        <location evidence="15">Cell inner membrane</location>
        <topology evidence="15">Peripheral membrane protein</topology>
        <orientation evidence="15">Cytoplasmic side</orientation>
    </subcellularLocation>
</comment>
<keyword evidence="8 15" id="KW-0479">Metal-binding</keyword>
<comment type="cofactor">
    <cofactor evidence="15">
        <name>Mg(2+)</name>
        <dbReference type="ChEBI" id="CHEBI:18420"/>
    </cofactor>
    <text evidence="15">Binds 1 Mg(2+) ion per subunit.</text>
</comment>
<proteinExistence type="inferred from homology"/>
<dbReference type="GO" id="GO:0019843">
    <property type="term" value="F:rRNA binding"/>
    <property type="evidence" value="ECO:0007669"/>
    <property type="project" value="UniProtKB-KW"/>
</dbReference>
<dbReference type="GO" id="GO:0009898">
    <property type="term" value="C:cytoplasmic side of plasma membrane"/>
    <property type="evidence" value="ECO:0007669"/>
    <property type="project" value="UniProtKB-UniRule"/>
</dbReference>
<evidence type="ECO:0000256" key="16">
    <source>
        <dbReference type="SAM" id="MobiDB-lite"/>
    </source>
</evidence>
<dbReference type="GO" id="GO:0008995">
    <property type="term" value="F:ribonuclease E activity"/>
    <property type="evidence" value="ECO:0007669"/>
    <property type="project" value="UniProtKB-EC"/>
</dbReference>
<dbReference type="PANTHER" id="PTHR30001:SF1">
    <property type="entry name" value="RIBONUCLEASE E_G-LIKE PROTEIN, CHLOROPLASTIC"/>
    <property type="match status" value="1"/>
</dbReference>
<evidence type="ECO:0000313" key="18">
    <source>
        <dbReference type="EMBL" id="VFK36978.1"/>
    </source>
</evidence>
<evidence type="ECO:0000256" key="11">
    <source>
        <dbReference type="ARBA" id="ARBA00022801"/>
    </source>
</evidence>
<keyword evidence="7 15" id="KW-0540">Nuclease</keyword>
<keyword evidence="3 15" id="KW-0963">Cytoplasm</keyword>
<evidence type="ECO:0000256" key="15">
    <source>
        <dbReference type="HAMAP-Rule" id="MF_00970"/>
    </source>
</evidence>
<keyword evidence="15" id="KW-0862">Zinc</keyword>
<name>A0A450Y642_9GAMM</name>
<dbReference type="SMART" id="SM00316">
    <property type="entry name" value="S1"/>
    <property type="match status" value="1"/>
</dbReference>
<evidence type="ECO:0000259" key="17">
    <source>
        <dbReference type="PROSITE" id="PS50126"/>
    </source>
</evidence>
<dbReference type="NCBIfam" id="TIGR00757">
    <property type="entry name" value="RNaseEG"/>
    <property type="match status" value="1"/>
</dbReference>
<keyword evidence="12 15" id="KW-0460">Magnesium</keyword>
<keyword evidence="10 15" id="KW-0255">Endonuclease</keyword>
<dbReference type="EMBL" id="CAADFU010000013">
    <property type="protein sequence ID" value="VFK42020.1"/>
    <property type="molecule type" value="Genomic_DNA"/>
</dbReference>
<evidence type="ECO:0000256" key="9">
    <source>
        <dbReference type="ARBA" id="ARBA00022730"/>
    </source>
</evidence>
<evidence type="ECO:0000256" key="1">
    <source>
        <dbReference type="ARBA" id="ARBA00005663"/>
    </source>
</evidence>
<feature type="compositionally biased region" description="Basic and acidic residues" evidence="16">
    <location>
        <begin position="746"/>
        <end position="755"/>
    </location>
</feature>
<dbReference type="AlphaFoldDB" id="A0A450Y642"/>
<keyword evidence="2 15" id="KW-1003">Cell membrane</keyword>
<evidence type="ECO:0000256" key="4">
    <source>
        <dbReference type="ARBA" id="ARBA00022519"/>
    </source>
</evidence>
<evidence type="ECO:0000256" key="14">
    <source>
        <dbReference type="ARBA" id="ARBA00023136"/>
    </source>
</evidence>